<dbReference type="AlphaFoldDB" id="A0A1U7NHF6"/>
<evidence type="ECO:0000256" key="1">
    <source>
        <dbReference type="SAM" id="Phobius"/>
    </source>
</evidence>
<evidence type="ECO:0000313" key="2">
    <source>
        <dbReference type="EMBL" id="OLU41148.1"/>
    </source>
</evidence>
<feature type="transmembrane region" description="Helical" evidence="1">
    <location>
        <begin position="493"/>
        <end position="513"/>
    </location>
</feature>
<name>A0A1U7NHF6_9FIRM</name>
<dbReference type="InterPro" id="IPR045723">
    <property type="entry name" value="DUF6077"/>
</dbReference>
<keyword evidence="3" id="KW-1185">Reference proteome</keyword>
<dbReference type="RefSeq" id="WP_075818463.1">
    <property type="nucleotide sequence ID" value="NZ_CAJUTZ010000010.1"/>
</dbReference>
<reference evidence="2 3" key="1">
    <citation type="submission" date="2016-11" db="EMBL/GenBank/DDBJ databases">
        <title>Description of two novel members of the family Erysipelotrichaceae: Ileibacterium lipovorans gen. nov., sp. nov. and Dubosiella newyorkensis, gen. nov., sp. nov.</title>
        <authorList>
            <person name="Cox L.M."/>
            <person name="Sohn J."/>
            <person name="Tyrrell K.L."/>
            <person name="Citron D.M."/>
            <person name="Lawson P.A."/>
            <person name="Patel N.B."/>
            <person name="Iizumi T."/>
            <person name="Perez-Perez G.I."/>
            <person name="Goldstein E.J."/>
            <person name="Blaser M.J."/>
        </authorList>
    </citation>
    <scope>NUCLEOTIDE SEQUENCE [LARGE SCALE GENOMIC DNA]</scope>
    <source>
        <strain evidence="2 3">NYU-BL-A3</strain>
    </source>
</reference>
<feature type="transmembrane region" description="Helical" evidence="1">
    <location>
        <begin position="6"/>
        <end position="27"/>
    </location>
</feature>
<feature type="transmembrane region" description="Helical" evidence="1">
    <location>
        <begin position="108"/>
        <end position="131"/>
    </location>
</feature>
<sequence length="692" mass="79970">MNWILTILFLVVFSLLNISGGSALLQASGYNNNSKMKSWIIGYFAMFFILFFPGQLAIHFHISWNLYVIISLILLAGFYAYSIWFLFKNKKTTLSFKKLKFDQYIHKSIKFIFDYWLLIVFVALFMAFSIANQLAYLSMNYDDAYYIGKMVDQIGSASMMMENYADGGLDPLINLDFARVMNTYEISYALLAWISGIYPVFFMRVTMAVCSYMLFSFSLMCIARQFLPVSIRQFVLTPFFLFLLPQGFFMEMLPDNLVFYSYDLWQFTNAAYYGSSVVRMSGIFVLYYFAYPMISKFSFRKLLIVAMLTLSLTSFSTIAVSLFICFASAMVLIKCYSSLVKSIKNRKWIIFILSLIISAALIYIGCRLNSITELNEKMQRFLQITEQSVERFYSKDPFTFYSWILIPLLLIFSWRKSGLYLSLYALVFFLILLPFRATLLQFLMSCGVLFVYRRVLASYQYLMVFIFGLSILLILYWPSRWMKKISWMKKTNWIIPAVLSIITILGTIQTFVTNQEAFKNDIKFNGSGISKYGWDFSRLLNFDENMVPPFIKDLGDEIKKINEPRIRLYTQALYSPGDNGENYGLSPGNLLAISSKPAVLNLGGHLGIDPEDFKRIESFIAAGNYSEEFLSLLEKNNVPYFLSTNEDASIALQQLGAEELFSIPMTENNKAKLYRFNWISSEAPTESNQSIR</sequence>
<organism evidence="2 3">
    <name type="scientific">Ileibacterium valens</name>
    <dbReference type="NCBI Taxonomy" id="1862668"/>
    <lineage>
        <taxon>Bacteria</taxon>
        <taxon>Bacillati</taxon>
        <taxon>Bacillota</taxon>
        <taxon>Erysipelotrichia</taxon>
        <taxon>Erysipelotrichales</taxon>
        <taxon>Erysipelotrichaceae</taxon>
        <taxon>Ileibacterium</taxon>
    </lineage>
</organism>
<feature type="transmembrane region" description="Helical" evidence="1">
    <location>
        <begin position="421"/>
        <end position="452"/>
    </location>
</feature>
<keyword evidence="1" id="KW-0472">Membrane</keyword>
<keyword evidence="1" id="KW-1133">Transmembrane helix</keyword>
<feature type="transmembrane region" description="Helical" evidence="1">
    <location>
        <begin position="270"/>
        <end position="290"/>
    </location>
</feature>
<feature type="transmembrane region" description="Helical" evidence="1">
    <location>
        <begin position="459"/>
        <end position="478"/>
    </location>
</feature>
<proteinExistence type="predicted"/>
<comment type="caution">
    <text evidence="2">The sequence shown here is derived from an EMBL/GenBank/DDBJ whole genome shotgun (WGS) entry which is preliminary data.</text>
</comment>
<feature type="transmembrane region" description="Helical" evidence="1">
    <location>
        <begin position="39"/>
        <end position="58"/>
    </location>
</feature>
<accession>A0A1U7NHF6</accession>
<evidence type="ECO:0000313" key="3">
    <source>
        <dbReference type="Proteomes" id="UP000186341"/>
    </source>
</evidence>
<feature type="transmembrane region" description="Helical" evidence="1">
    <location>
        <begin position="348"/>
        <end position="368"/>
    </location>
</feature>
<dbReference type="Pfam" id="PF19554">
    <property type="entry name" value="DUF6077"/>
    <property type="match status" value="1"/>
</dbReference>
<dbReference type="Proteomes" id="UP000186341">
    <property type="component" value="Unassembled WGS sequence"/>
</dbReference>
<dbReference type="EMBL" id="MPJW01000090">
    <property type="protein sequence ID" value="OLU41148.1"/>
    <property type="molecule type" value="Genomic_DNA"/>
</dbReference>
<feature type="transmembrane region" description="Helical" evidence="1">
    <location>
        <begin position="234"/>
        <end position="250"/>
    </location>
</feature>
<gene>
    <name evidence="2" type="ORF">BO222_03685</name>
</gene>
<dbReference type="GeneID" id="82202319"/>
<keyword evidence="1" id="KW-0812">Transmembrane</keyword>
<feature type="transmembrane region" description="Helical" evidence="1">
    <location>
        <begin position="201"/>
        <end position="222"/>
    </location>
</feature>
<dbReference type="OrthoDB" id="1641997at2"/>
<protein>
    <submittedName>
        <fullName evidence="2">Uncharacterized protein</fullName>
    </submittedName>
</protein>
<feature type="transmembrane region" description="Helical" evidence="1">
    <location>
        <begin position="64"/>
        <end position="87"/>
    </location>
</feature>
<feature type="transmembrane region" description="Helical" evidence="1">
    <location>
        <begin position="302"/>
        <end position="333"/>
    </location>
</feature>